<evidence type="ECO:0000313" key="1">
    <source>
        <dbReference type="EMBL" id="ERI76278.1"/>
    </source>
</evidence>
<accession>A0ABC9TWT2</accession>
<name>A0ABC9TWT2_CLOSY</name>
<evidence type="ECO:0000313" key="2">
    <source>
        <dbReference type="Proteomes" id="UP000016491"/>
    </source>
</evidence>
<dbReference type="AlphaFoldDB" id="A0ABC9TWT2"/>
<reference evidence="1 2" key="1">
    <citation type="submission" date="2013-07" db="EMBL/GenBank/DDBJ databases">
        <authorList>
            <person name="Weinstock G."/>
            <person name="Sodergren E."/>
            <person name="Wylie T."/>
            <person name="Fulton L."/>
            <person name="Fulton R."/>
            <person name="Fronick C."/>
            <person name="O'Laughlin M."/>
            <person name="Godfrey J."/>
            <person name="Miner T."/>
            <person name="Herter B."/>
            <person name="Appelbaum E."/>
            <person name="Cordes M."/>
            <person name="Lek S."/>
            <person name="Wollam A."/>
            <person name="Pepin K.H."/>
            <person name="Palsikar V.B."/>
            <person name="Mitreva M."/>
            <person name="Wilson R.K."/>
        </authorList>
    </citation>
    <scope>NUCLEOTIDE SEQUENCE [LARGE SCALE GENOMIC DNA]</scope>
    <source>
        <strain evidence="1 2">ATCC 14940</strain>
    </source>
</reference>
<sequence length="42" mass="4614">MKSALAGGISLYEIPEKVIQKTGASSITNLGFTTRQFSHFQR</sequence>
<protein>
    <submittedName>
        <fullName evidence="1">Uncharacterized protein</fullName>
    </submittedName>
</protein>
<organism evidence="1 2">
    <name type="scientific">[Clostridium] symbiosum ATCC 14940</name>
    <dbReference type="NCBI Taxonomy" id="411472"/>
    <lineage>
        <taxon>Bacteria</taxon>
        <taxon>Bacillati</taxon>
        <taxon>Bacillota</taxon>
        <taxon>Clostridia</taxon>
        <taxon>Lachnospirales</taxon>
        <taxon>Lachnospiraceae</taxon>
        <taxon>Otoolea</taxon>
    </lineage>
</organism>
<gene>
    <name evidence="1" type="ORF">CLOSYM_02725</name>
</gene>
<dbReference type="EMBL" id="AWSU01000210">
    <property type="protein sequence ID" value="ERI76278.1"/>
    <property type="molecule type" value="Genomic_DNA"/>
</dbReference>
<proteinExistence type="predicted"/>
<comment type="caution">
    <text evidence="1">The sequence shown here is derived from an EMBL/GenBank/DDBJ whole genome shotgun (WGS) entry which is preliminary data.</text>
</comment>
<dbReference type="Proteomes" id="UP000016491">
    <property type="component" value="Unassembled WGS sequence"/>
</dbReference>